<dbReference type="InterPro" id="IPR028098">
    <property type="entry name" value="Glyco_trans_4-like_N"/>
</dbReference>
<dbReference type="GO" id="GO:0016757">
    <property type="term" value="F:glycosyltransferase activity"/>
    <property type="evidence" value="ECO:0000318"/>
    <property type="project" value="GO_Central"/>
</dbReference>
<sequence length="386" mass="43521">MRISHIIADLAPEAGGPSITVTNLTDALSHQNFTEVTLLSQCLTDSSVVAPAPNSKVNRIIVNSSHRIALSLGLPLNNLLRSRLSSYPSDIIHGHGLWHPISYWRSQTAKQYNIPLVIHPRGMLEPWALNYRKFKKRIALWLYQNRDLQRAQILFATANQEAQSLRHFGLRQPIAITPNGILFPTLESQASPPESSRHRTALFLSRIHPKKGLMNLIQAWHQVSPPDWQLLIAGPNENNHRAEVQAQIKQHQLEQTIKILDSVEGEAKANLYRQADLFILPTFSENFGVVVAEALSYGIPVITTTGTPWQDLQTYRCGWWVEPTVATIADALQQATILHPQELRTMGERGRAYVKCYDWNAIAQDTLAVYRWILNQGPKPDCVILD</sequence>
<evidence type="ECO:0000259" key="2">
    <source>
        <dbReference type="Pfam" id="PF00534"/>
    </source>
</evidence>
<dbReference type="PaxDb" id="1148-1652003"/>
<protein>
    <submittedName>
        <fullName evidence="4">Slr1077 protein</fullName>
    </submittedName>
</protein>
<dbReference type="AlphaFoldDB" id="P72912"/>
<keyword evidence="1" id="KW-0808">Transferase</keyword>
<dbReference type="EMBL" id="BA000022">
    <property type="protein sequence ID" value="BAA16929.1"/>
    <property type="molecule type" value="Genomic_DNA"/>
</dbReference>
<dbReference type="GO" id="GO:0009103">
    <property type="term" value="P:lipopolysaccharide biosynthetic process"/>
    <property type="evidence" value="ECO:0000318"/>
    <property type="project" value="GO_Central"/>
</dbReference>
<dbReference type="Pfam" id="PF00534">
    <property type="entry name" value="Glycos_transf_1"/>
    <property type="match status" value="1"/>
</dbReference>
<dbReference type="Proteomes" id="UP000001425">
    <property type="component" value="Chromosome"/>
</dbReference>
<organism evidence="4 5">
    <name type="scientific">Synechocystis sp. (strain ATCC 27184 / PCC 6803 / Kazusa)</name>
    <dbReference type="NCBI Taxonomy" id="1111708"/>
    <lineage>
        <taxon>Bacteria</taxon>
        <taxon>Bacillati</taxon>
        <taxon>Cyanobacteriota</taxon>
        <taxon>Cyanophyceae</taxon>
        <taxon>Synechococcales</taxon>
        <taxon>Merismopediaceae</taxon>
        <taxon>Synechocystis</taxon>
    </lineage>
</organism>
<dbReference type="InterPro" id="IPR001296">
    <property type="entry name" value="Glyco_trans_1"/>
</dbReference>
<dbReference type="PANTHER" id="PTHR46401">
    <property type="entry name" value="GLYCOSYLTRANSFERASE WBBK-RELATED"/>
    <property type="match status" value="1"/>
</dbReference>
<evidence type="ECO:0000313" key="4">
    <source>
        <dbReference type="EMBL" id="BAA16929.1"/>
    </source>
</evidence>
<dbReference type="IntAct" id="P72912">
    <property type="interactions" value="2"/>
</dbReference>
<feature type="domain" description="Glycosyltransferase subfamily 4-like N-terminal" evidence="3">
    <location>
        <begin position="15"/>
        <end position="181"/>
    </location>
</feature>
<proteinExistence type="predicted"/>
<dbReference type="Gene3D" id="3.40.50.2000">
    <property type="entry name" value="Glycogen Phosphorylase B"/>
    <property type="match status" value="2"/>
</dbReference>
<reference evidence="4 5" key="2">
    <citation type="journal article" date="1996" name="DNA Res.">
        <title>Sequence analysis of the genome of the unicellular cyanobacterium Synechocystis sp. strain PCC6803. II. Sequence determination of the entire genome and assignment of potential protein-coding regions.</title>
        <authorList>
            <person name="Kaneko T."/>
            <person name="Sato S."/>
            <person name="Kotani H."/>
            <person name="Tanaka A."/>
            <person name="Asamizu E."/>
            <person name="Nakamura Y."/>
            <person name="Miyajima N."/>
            <person name="Hirosawa M."/>
            <person name="Sugiura M."/>
            <person name="Sasamoto S."/>
            <person name="Kimura T."/>
            <person name="Hosouchi T."/>
            <person name="Matsuno A."/>
            <person name="Muraki A."/>
            <person name="Nakazaki N."/>
            <person name="Naruo K."/>
            <person name="Okumura S."/>
            <person name="Shimpo S."/>
            <person name="Takeuchi C."/>
            <person name="Wada T."/>
            <person name="Watanabe A."/>
            <person name="Yamada M."/>
            <person name="Yasuda M."/>
            <person name="Tabata S."/>
        </authorList>
    </citation>
    <scope>NUCLEOTIDE SEQUENCE [LARGE SCALE GENOMIC DNA]</scope>
    <source>
        <strain evidence="5">ATCC 27184 / PCC 6803 / Kazusa</strain>
    </source>
</reference>
<dbReference type="PIR" id="S74778">
    <property type="entry name" value="S74778"/>
</dbReference>
<dbReference type="Pfam" id="PF13439">
    <property type="entry name" value="Glyco_transf_4"/>
    <property type="match status" value="1"/>
</dbReference>
<dbReference type="STRING" id="1148.gene:10497789"/>
<feature type="domain" description="Glycosyl transferase family 1" evidence="2">
    <location>
        <begin position="191"/>
        <end position="351"/>
    </location>
</feature>
<dbReference type="eggNOG" id="COG0438">
    <property type="taxonomic scope" value="Bacteria"/>
</dbReference>
<evidence type="ECO:0000313" key="5">
    <source>
        <dbReference type="Proteomes" id="UP000001425"/>
    </source>
</evidence>
<dbReference type="InParanoid" id="P72912"/>
<evidence type="ECO:0000259" key="3">
    <source>
        <dbReference type="Pfam" id="PF13439"/>
    </source>
</evidence>
<dbReference type="PhylomeDB" id="P72912"/>
<evidence type="ECO:0000256" key="1">
    <source>
        <dbReference type="ARBA" id="ARBA00022679"/>
    </source>
</evidence>
<dbReference type="PANTHER" id="PTHR46401:SF2">
    <property type="entry name" value="GLYCOSYLTRANSFERASE WBBK-RELATED"/>
    <property type="match status" value="1"/>
</dbReference>
<dbReference type="SUPFAM" id="SSF53756">
    <property type="entry name" value="UDP-Glycosyltransferase/glycogen phosphorylase"/>
    <property type="match status" value="1"/>
</dbReference>
<gene>
    <name evidence="4" type="ordered locus">slr1077</name>
</gene>
<dbReference type="EnsemblBacteria" id="BAA16929">
    <property type="protein sequence ID" value="BAA16929"/>
    <property type="gene ID" value="BAA16929"/>
</dbReference>
<dbReference type="CAZy" id="GT4">
    <property type="family name" value="Glycosyltransferase Family 4"/>
</dbReference>
<name>P72912_SYNY3</name>
<keyword evidence="5" id="KW-1185">Reference proteome</keyword>
<dbReference type="KEGG" id="syn:slr1077"/>
<reference evidence="4 5" key="1">
    <citation type="journal article" date="1995" name="DNA Res.">
        <title>Sequence analysis of the genome of the unicellular cyanobacterium Synechocystis sp. strain PCC6803. I. Sequence features in the 1 Mb region from map positions 64% to 92% of the genome.</title>
        <authorList>
            <person name="Kaneko T."/>
            <person name="Tanaka A."/>
            <person name="Sato S."/>
            <person name="Kotani H."/>
            <person name="Sazuka T."/>
            <person name="Miyajima N."/>
            <person name="Sugiura M."/>
            <person name="Tabata S."/>
        </authorList>
    </citation>
    <scope>NUCLEOTIDE SEQUENCE [LARGE SCALE GENOMIC DNA]</scope>
    <source>
        <strain evidence="5">ATCC 27184 / PCC 6803 / Kazusa</strain>
    </source>
</reference>
<accession>P72912</accession>